<evidence type="ECO:0000313" key="5">
    <source>
        <dbReference type="RefSeq" id="XP_015073483.1"/>
    </source>
</evidence>
<dbReference type="Pfam" id="PF04571">
    <property type="entry name" value="Lipin_N"/>
    <property type="match status" value="1"/>
</dbReference>
<accession>A0ABM1GN07</accession>
<dbReference type="Pfam" id="PF08235">
    <property type="entry name" value="LNS2"/>
    <property type="match status" value="1"/>
</dbReference>
<dbReference type="InterPro" id="IPR026058">
    <property type="entry name" value="LIPIN"/>
</dbReference>
<reference evidence="5" key="2">
    <citation type="submission" date="2025-08" db="UniProtKB">
        <authorList>
            <consortium name="RefSeq"/>
        </authorList>
    </citation>
    <scope>IDENTIFICATION</scope>
</reference>
<proteinExistence type="inferred from homology"/>
<dbReference type="SUPFAM" id="SSF56784">
    <property type="entry name" value="HAD-like"/>
    <property type="match status" value="1"/>
</dbReference>
<dbReference type="PANTHER" id="PTHR12181:SF12">
    <property type="entry name" value="PHOSPHATIDATE PHOSPHATASE"/>
    <property type="match status" value="1"/>
</dbReference>
<evidence type="ECO:0000256" key="1">
    <source>
        <dbReference type="ARBA" id="ARBA00005476"/>
    </source>
</evidence>
<dbReference type="Proteomes" id="UP000694930">
    <property type="component" value="Chromosome 4"/>
</dbReference>
<dbReference type="InterPro" id="IPR013209">
    <property type="entry name" value="LNS2"/>
</dbReference>
<keyword evidence="4" id="KW-1185">Reference proteome</keyword>
<feature type="compositionally biased region" description="Polar residues" evidence="2">
    <location>
        <begin position="112"/>
        <end position="148"/>
    </location>
</feature>
<organism evidence="4 5">
    <name type="scientific">Solanum pennellii</name>
    <name type="common">Tomato</name>
    <name type="synonym">Lycopersicon pennellii</name>
    <dbReference type="NCBI Taxonomy" id="28526"/>
    <lineage>
        <taxon>Eukaryota</taxon>
        <taxon>Viridiplantae</taxon>
        <taxon>Streptophyta</taxon>
        <taxon>Embryophyta</taxon>
        <taxon>Tracheophyta</taxon>
        <taxon>Spermatophyta</taxon>
        <taxon>Magnoliopsida</taxon>
        <taxon>eudicotyledons</taxon>
        <taxon>Gunneridae</taxon>
        <taxon>Pentapetalae</taxon>
        <taxon>asterids</taxon>
        <taxon>lamiids</taxon>
        <taxon>Solanales</taxon>
        <taxon>Solanaceae</taxon>
        <taxon>Solanoideae</taxon>
        <taxon>Solaneae</taxon>
        <taxon>Solanum</taxon>
        <taxon>Solanum subgen. Lycopersicon</taxon>
    </lineage>
</organism>
<dbReference type="InterPro" id="IPR036412">
    <property type="entry name" value="HAD-like_sf"/>
</dbReference>
<gene>
    <name evidence="5" type="primary">LOC107017750</name>
</gene>
<evidence type="ECO:0000259" key="3">
    <source>
        <dbReference type="SMART" id="SM00775"/>
    </source>
</evidence>
<protein>
    <submittedName>
        <fullName evidence="5">Phosphatidate phosphatase PAH2-like</fullName>
    </submittedName>
</protein>
<evidence type="ECO:0000313" key="4">
    <source>
        <dbReference type="Proteomes" id="UP000694930"/>
    </source>
</evidence>
<feature type="region of interest" description="Disordered" evidence="2">
    <location>
        <begin position="224"/>
        <end position="244"/>
    </location>
</feature>
<feature type="domain" description="LNS2/PITP" evidence="3">
    <location>
        <begin position="780"/>
        <end position="938"/>
    </location>
</feature>
<dbReference type="PANTHER" id="PTHR12181">
    <property type="entry name" value="LIPIN"/>
    <property type="match status" value="1"/>
</dbReference>
<feature type="region of interest" description="Disordered" evidence="2">
    <location>
        <begin position="98"/>
        <end position="148"/>
    </location>
</feature>
<dbReference type="SMART" id="SM00775">
    <property type="entry name" value="LNS2"/>
    <property type="match status" value="1"/>
</dbReference>
<sequence length="982" mass="108273">MNTVGRIGSYIGRGVSSVSGTFHPFGGAVDIIVVEQPDGSLKTSPWYVRFGKFQGVLKAREKVVNIAVNGVEAGFHMYLDGRGRAFFIKDVDIEDGESLSSSSSSGEDADGQTSSKRPTISKSCNYDASESNSTTQINVSGENVSVRANSQRPGILGRVFGRKSMKKDRLPGEENDASIMRTDSLECAEMAADLLEMKWSTNLTPNRYNRDYVIPVASQDMSKGVKEEDLQANDKKSDTSSFAHDNMLDNLDFRHPACEKDDGSHPSFQTQEESVKVTGKHVFFSESENAARVSIVQGIEDYGREESSRISGDSGELGIVNADHDAAGGTFISEVASPCSKFVDSPEIKKHDSFTVSRLPEEEHEIAAVESFFYCETDENSTTMLDVSTKEFTQNLCASRDLEARMHTQTVLSMNDLMSKGNSQPEEDLLFEKDSSNGFKVITNNTYPNSISHFLVSDSGSLNSSAAETDFGCFLPNSCSSTSTDKATSKLEASSEVLGDPNGSSGRLVPLPVSSLESLEEEHLVFGDIDDGYDTVGRYTESTSSDYKKKEDYPPASSSSLDINDYRVPNYESCPTLAKSIQSDLPIVADGRKLRTVLSNVDIPAIVQGNEVMRMGRSLPNMWSQKNVCPSNPEDLHSSIALQTTEVAEFTEEVKNISATPEIERDPRPINSLGSSGSWRSWSFAFKRSRSMKNSGVSMDEDVNTAKDISKNTGGDREEDVPRPKIPKKKIMVNTPAPEQLATLNLKEGKNIVVFTFSTAMLGKQQVDAHIYLWRWDSKVVISDVDGTITRSDVLGQFMPLVGMDWSQIGVAHLFSAIKENGYHLLFLSARAISQAYLTRQFLFNLMQNGVGLPEGPVLTSPDGIFPSLFREVVRRAPHEFKIACLEDIKALFPSDRNPFPFYAGFGNRHTDEISYLKVGIPKGKIFTINPKGQIVVNRHIDTKSYTSLHSLATAMFPAILSCEQEDFNVWNFWRLPPPYID</sequence>
<reference evidence="4" key="1">
    <citation type="journal article" date="2014" name="Nat. Genet.">
        <title>The genome of the stress-tolerant wild tomato species Solanum pennellii.</title>
        <authorList>
            <person name="Bolger A."/>
            <person name="Scossa F."/>
            <person name="Bolger M.E."/>
            <person name="Lanz C."/>
            <person name="Maumus F."/>
            <person name="Tohge T."/>
            <person name="Quesneville H."/>
            <person name="Alseekh S."/>
            <person name="Sorensen I."/>
            <person name="Lichtenstein G."/>
            <person name="Fich E.A."/>
            <person name="Conte M."/>
            <person name="Keller H."/>
            <person name="Schneeberger K."/>
            <person name="Schwacke R."/>
            <person name="Ofner I."/>
            <person name="Vrebalov J."/>
            <person name="Xu Y."/>
            <person name="Osorio S."/>
            <person name="Aflitos S.A."/>
            <person name="Schijlen E."/>
            <person name="Jimenez-Gomez J.M."/>
            <person name="Ryngajllo M."/>
            <person name="Kimura S."/>
            <person name="Kumar R."/>
            <person name="Koenig D."/>
            <person name="Headland L.R."/>
            <person name="Maloof J.N."/>
            <person name="Sinha N."/>
            <person name="van Ham R.C."/>
            <person name="Lankhorst R.K."/>
            <person name="Mao L."/>
            <person name="Vogel A."/>
            <person name="Arsova B."/>
            <person name="Panstruga R."/>
            <person name="Fei Z."/>
            <person name="Rose J.K."/>
            <person name="Zamir D."/>
            <person name="Carrari F."/>
            <person name="Giovannoni J.J."/>
            <person name="Weigel D."/>
            <person name="Usadel B."/>
            <person name="Fernie A.R."/>
        </authorList>
    </citation>
    <scope>NUCLEOTIDE SEQUENCE [LARGE SCALE GENOMIC DNA]</scope>
    <source>
        <strain evidence="4">cv. LA0716</strain>
    </source>
</reference>
<comment type="similarity">
    <text evidence="1">Belongs to the lipin family.</text>
</comment>
<dbReference type="InterPro" id="IPR031315">
    <property type="entry name" value="LNS2/PITP"/>
</dbReference>
<feature type="region of interest" description="Disordered" evidence="2">
    <location>
        <begin position="540"/>
        <end position="561"/>
    </location>
</feature>
<dbReference type="GeneID" id="107017750"/>
<name>A0ABM1GN07_SOLPN</name>
<feature type="compositionally biased region" description="Basic and acidic residues" evidence="2">
    <location>
        <begin position="224"/>
        <end position="238"/>
    </location>
</feature>
<dbReference type="InterPro" id="IPR007651">
    <property type="entry name" value="Lipin_N"/>
</dbReference>
<evidence type="ECO:0000256" key="2">
    <source>
        <dbReference type="SAM" id="MobiDB-lite"/>
    </source>
</evidence>
<dbReference type="RefSeq" id="XP_015073483.1">
    <property type="nucleotide sequence ID" value="XM_015217997.2"/>
</dbReference>